<proteinExistence type="predicted"/>
<evidence type="ECO:0000313" key="2">
    <source>
        <dbReference type="Proteomes" id="UP000593567"/>
    </source>
</evidence>
<evidence type="ECO:0000313" key="1">
    <source>
        <dbReference type="EMBL" id="KAF6038620.1"/>
    </source>
</evidence>
<reference evidence="1" key="1">
    <citation type="submission" date="2020-06" db="EMBL/GenBank/DDBJ databases">
        <title>Draft genome of Bugula neritina, a colonial animal packing powerful symbionts and potential medicines.</title>
        <authorList>
            <person name="Rayko M."/>
        </authorList>
    </citation>
    <scope>NUCLEOTIDE SEQUENCE [LARGE SCALE GENOMIC DNA]</scope>
    <source>
        <strain evidence="1">Kwan_BN1</strain>
    </source>
</reference>
<comment type="caution">
    <text evidence="1">The sequence shown here is derived from an EMBL/GenBank/DDBJ whole genome shotgun (WGS) entry which is preliminary data.</text>
</comment>
<protein>
    <submittedName>
        <fullName evidence="1">Uncharacterized protein</fullName>
    </submittedName>
</protein>
<sequence length="193" mass="21644">MNADVYQRHMRQMRQLILQHNAPSAKPDVNKLAQDLRNLGVGEKEAQAGLLTVGQRDQLGIRDGDLEKIGGKENLFRTLRLLELQDIQDGQNAKLLLANRPQAVIRQQGPAIPVAKKPETRPQSNIIIPTVPQVRTGGLDERADLDDYTIYDEGMLNDYCIMKAQNEAKHVAQAGLDQNADFDDYTIYDEGKQ</sequence>
<dbReference type="Proteomes" id="UP000593567">
    <property type="component" value="Unassembled WGS sequence"/>
</dbReference>
<gene>
    <name evidence="1" type="ORF">EB796_003066</name>
</gene>
<dbReference type="EMBL" id="VXIV02000390">
    <property type="protein sequence ID" value="KAF6038620.1"/>
    <property type="molecule type" value="Genomic_DNA"/>
</dbReference>
<accession>A0A7J7KIT3</accession>
<keyword evidence="2" id="KW-1185">Reference proteome</keyword>
<dbReference type="AlphaFoldDB" id="A0A7J7KIT3"/>
<organism evidence="1 2">
    <name type="scientific">Bugula neritina</name>
    <name type="common">Brown bryozoan</name>
    <name type="synonym">Sertularia neritina</name>
    <dbReference type="NCBI Taxonomy" id="10212"/>
    <lineage>
        <taxon>Eukaryota</taxon>
        <taxon>Metazoa</taxon>
        <taxon>Spiralia</taxon>
        <taxon>Lophotrochozoa</taxon>
        <taxon>Bryozoa</taxon>
        <taxon>Gymnolaemata</taxon>
        <taxon>Cheilostomatida</taxon>
        <taxon>Flustrina</taxon>
        <taxon>Buguloidea</taxon>
        <taxon>Bugulidae</taxon>
        <taxon>Bugula</taxon>
    </lineage>
</organism>
<name>A0A7J7KIT3_BUGNE</name>